<comment type="caution">
    <text evidence="1">The sequence shown here is derived from an EMBL/GenBank/DDBJ whole genome shotgun (WGS) entry which is preliminary data.</text>
</comment>
<gene>
    <name evidence="1" type="ORF">NITUZ_60003</name>
</gene>
<reference evidence="1 2" key="1">
    <citation type="journal article" date="2013" name="PLoS ONE">
        <title>Enrichment and Genome Sequence of the Group I.1a Ammonia-Oxidizing Archaeon ?Ca. Nitrosotenuis uzonensis? Representing a Clade Globally.</title>
        <authorList>
            <person name="Lebedeva E.V."/>
            <person name="Hatzenpichler R."/>
            <person name="Pelletier E."/>
            <person name="Schuster N."/>
            <person name="Hauzmayer S."/>
            <person name="Bulaev A."/>
            <person name="Grigor'eva N.V."/>
            <person name="Galushko A."/>
            <person name="Schmid M."/>
            <person name="Palatinszky M."/>
            <person name="Le Paslier D."/>
            <person name="Daims H."/>
            <person name="Wagner M."/>
        </authorList>
    </citation>
    <scope>NUCLEOTIDE SEQUENCE [LARGE SCALE GENOMIC DNA]</scope>
    <source>
        <strain evidence="1 2">N4</strain>
    </source>
</reference>
<dbReference type="Proteomes" id="UP000018159">
    <property type="component" value="Unassembled WGS sequence"/>
</dbReference>
<dbReference type="AlphaFoldDB" id="V6AUC3"/>
<evidence type="ECO:0000313" key="2">
    <source>
        <dbReference type="Proteomes" id="UP000018159"/>
    </source>
</evidence>
<sequence>MLGLNTIPHYTTLQKAASKLSDILLHVAIGRFIRII</sequence>
<proteinExistence type="predicted"/>
<keyword evidence="2" id="KW-1185">Reference proteome</keyword>
<organism evidence="1 2">
    <name type="scientific">Candidatus Nitrosotenuis uzonensis</name>
    <dbReference type="NCBI Taxonomy" id="1407055"/>
    <lineage>
        <taxon>Archaea</taxon>
        <taxon>Nitrososphaerota</taxon>
        <taxon>Candidatus Nitrosotenuis</taxon>
    </lineage>
</organism>
<dbReference type="EMBL" id="CBTY010000011">
    <property type="protein sequence ID" value="CDI06476.1"/>
    <property type="molecule type" value="Genomic_DNA"/>
</dbReference>
<name>V6AUC3_9ARCH</name>
<accession>V6AUC3</accession>
<evidence type="ECO:0000313" key="1">
    <source>
        <dbReference type="EMBL" id="CDI06476.1"/>
    </source>
</evidence>
<protein>
    <submittedName>
        <fullName evidence="1">Uncharacterized protein</fullName>
    </submittedName>
</protein>